<reference evidence="2" key="1">
    <citation type="journal article" date="2015" name="Chem. Biol.">
        <title>Structure, bioactivity, and resistance mechanism of streptomonomicin, an unusual lasso Peptide from an understudied halophilic actinomycete.</title>
        <authorList>
            <person name="Metelev M."/>
            <person name="Tietz J.I."/>
            <person name="Melby J.O."/>
            <person name="Blair P.M."/>
            <person name="Zhu L."/>
            <person name="Livnat I."/>
            <person name="Severinov K."/>
            <person name="Mitchell D.A."/>
        </authorList>
    </citation>
    <scope>NUCLEOTIDE SEQUENCE [LARGE SCALE GENOMIC DNA]</scope>
    <source>
        <strain evidence="2">YIM 90003</strain>
    </source>
</reference>
<dbReference type="AlphaFoldDB" id="A0A0C2JMA8"/>
<comment type="caution">
    <text evidence="1">The sequence shown here is derived from an EMBL/GenBank/DDBJ whole genome shotgun (WGS) entry which is preliminary data.</text>
</comment>
<dbReference type="EMBL" id="JROO01000006">
    <property type="protein sequence ID" value="KII00091.1"/>
    <property type="molecule type" value="Genomic_DNA"/>
</dbReference>
<dbReference type="Proteomes" id="UP000031675">
    <property type="component" value="Unassembled WGS sequence"/>
</dbReference>
<protein>
    <submittedName>
        <fullName evidence="1">Uncharacterized protein</fullName>
    </submittedName>
</protein>
<proteinExistence type="predicted"/>
<evidence type="ECO:0000313" key="1">
    <source>
        <dbReference type="EMBL" id="KII00091.1"/>
    </source>
</evidence>
<evidence type="ECO:0000313" key="2">
    <source>
        <dbReference type="Proteomes" id="UP000031675"/>
    </source>
</evidence>
<organism evidence="1 2">
    <name type="scientific">Streptomonospora alba</name>
    <dbReference type="NCBI Taxonomy" id="183763"/>
    <lineage>
        <taxon>Bacteria</taxon>
        <taxon>Bacillati</taxon>
        <taxon>Actinomycetota</taxon>
        <taxon>Actinomycetes</taxon>
        <taxon>Streptosporangiales</taxon>
        <taxon>Nocardiopsidaceae</taxon>
        <taxon>Streptomonospora</taxon>
    </lineage>
</organism>
<accession>A0A0C2JMA8</accession>
<dbReference type="STRING" id="183763.LP52_03985"/>
<sequence length="603" mass="63180">MPAPALDPSDGPDELGEEHGADMRLVFSNADEETIDRYRDLLPRAAASWAARRPGAPVSRRALGAVAGYKLGEAVCGGDGLVARWTPADVRELLGHWVPTREALPATDSRAVPGALRTWWAFLVERGWLDPRSAPVTDFEQALLDAAPHHASPPAGVACCETDPAARGGTAGVAASVGGGAEPAPPAAAPRRGLGFAAVAAAVRRGRDAPLPASPPTVRGRHGRSLPPAALPTARELADAVAAAPVCAGRPGDRPRPAPDDALERWWSRFTGVRRSAAGRLLGAEPTACGPEQEPAADALIAAVLTALSLGRERGAAASLAPRMAAHLFGSPVAAPPATGAAAVEPSASAAGIIAAAHPLLDELAELGALVRVPDPVSGAQRHAVLTPLGWWLWFALLTCGGVRPITRAELMAEDAEVLIDRAAGGDPFGERELRQWIEARGPAAALPDLVEVYRRSDDCVHRTLVKTVTSSYALQARAGYESLRTDPAFGGRARSWLFDAGFAKHTALHPQDHLDPLLDGLAASLRTGTYGRTEAETEGGGDALCGVSEQRLPAVFDTAAASGHPEAPFVLRWFSRHHPDLRIRAAARSALARHRARARPRR</sequence>
<keyword evidence="2" id="KW-1185">Reference proteome</keyword>
<name>A0A0C2JMA8_9ACTN</name>
<gene>
    <name evidence="1" type="ORF">LP52_03985</name>
</gene>